<dbReference type="GO" id="GO:0004843">
    <property type="term" value="F:cysteine-type deubiquitinase activity"/>
    <property type="evidence" value="ECO:0007669"/>
    <property type="project" value="UniProtKB-EC"/>
</dbReference>
<evidence type="ECO:0000256" key="3">
    <source>
        <dbReference type="ARBA" id="ARBA00012759"/>
    </source>
</evidence>
<feature type="site" description="Interacts with free ubiquitin" evidence="9">
    <location>
        <position position="251"/>
    </location>
</feature>
<keyword evidence="4" id="KW-0645">Protease</keyword>
<name>A0A9P1IYG0_9PELO</name>
<dbReference type="Proteomes" id="UP001152747">
    <property type="component" value="Unassembled WGS sequence"/>
</dbReference>
<feature type="site" description="Interacts with free ubiquitin" evidence="9">
    <location>
        <position position="246"/>
    </location>
</feature>
<sequence length="257" mass="29898">MTDAENEIELQDQQFKQIENEQKMFPLVADRLPFDLVILDYDAETSPDYYNKAKELANTYGEIRQIRGDGNCFYRAVFVGILEVCMKNEEKAKQFLETCLGWNDRLLKLGFPDWTTNDFCEVFTDWFKKVVNKETTSEKIFDDLNDDSQSNYLIIFMRLITSGYLKEHSEDYAPFIDDGRSLADYCSTEIEAMWKDADHLGISGLVLATGYNIRIEYMDRTAAPNGGWHYDIPADCNETPEISLLYRPGHYDIIYHK</sequence>
<dbReference type="SUPFAM" id="SSF54001">
    <property type="entry name" value="Cysteine proteinases"/>
    <property type="match status" value="1"/>
</dbReference>
<dbReference type="PIRSF" id="PIRSF013503">
    <property type="entry name" value="Ubiquitin_thioesterase_Otubain"/>
    <property type="match status" value="1"/>
</dbReference>
<dbReference type="EMBL" id="CANHGI010000005">
    <property type="protein sequence ID" value="CAI5451708.1"/>
    <property type="molecule type" value="Genomic_DNA"/>
</dbReference>
<feature type="site" description="Interacts with free ubiquitin" evidence="9">
    <location>
        <position position="219"/>
    </location>
</feature>
<dbReference type="InterPro" id="IPR042468">
    <property type="entry name" value="Peptidase_C65_otubain_sub1"/>
</dbReference>
<evidence type="ECO:0000256" key="6">
    <source>
        <dbReference type="ARBA" id="ARBA00022801"/>
    </source>
</evidence>
<evidence type="ECO:0000259" key="10">
    <source>
        <dbReference type="PROSITE" id="PS50802"/>
    </source>
</evidence>
<dbReference type="GO" id="GO:0005634">
    <property type="term" value="C:nucleus"/>
    <property type="evidence" value="ECO:0007669"/>
    <property type="project" value="TreeGrafter"/>
</dbReference>
<evidence type="ECO:0000256" key="2">
    <source>
        <dbReference type="ARBA" id="ARBA00006579"/>
    </source>
</evidence>
<evidence type="ECO:0000313" key="11">
    <source>
        <dbReference type="EMBL" id="CAI5451708.1"/>
    </source>
</evidence>
<dbReference type="EC" id="3.4.19.12" evidence="3"/>
<reference evidence="11" key="1">
    <citation type="submission" date="2022-11" db="EMBL/GenBank/DDBJ databases">
        <authorList>
            <person name="Kikuchi T."/>
        </authorList>
    </citation>
    <scope>NUCLEOTIDE SEQUENCE</scope>
    <source>
        <strain evidence="11">PS1010</strain>
    </source>
</reference>
<dbReference type="PANTHER" id="PTHR12931">
    <property type="entry name" value="UBIQUITIN THIOLESTERASE PROTEIN OTUB"/>
    <property type="match status" value="1"/>
</dbReference>
<feature type="active site" evidence="8">
    <location>
        <position position="250"/>
    </location>
</feature>
<keyword evidence="12" id="KW-1185">Reference proteome</keyword>
<gene>
    <name evidence="11" type="ORF">CAMP_LOCUS14345</name>
</gene>
<evidence type="ECO:0000256" key="4">
    <source>
        <dbReference type="ARBA" id="ARBA00022670"/>
    </source>
</evidence>
<dbReference type="InterPro" id="IPR038765">
    <property type="entry name" value="Papain-like_cys_pep_sf"/>
</dbReference>
<dbReference type="PROSITE" id="PS50802">
    <property type="entry name" value="OTU"/>
    <property type="match status" value="1"/>
</dbReference>
<comment type="caution">
    <text evidence="11">The sequence shown here is derived from an EMBL/GenBank/DDBJ whole genome shotgun (WGS) entry which is preliminary data.</text>
</comment>
<dbReference type="CDD" id="cd22749">
    <property type="entry name" value="Otubain_C65"/>
    <property type="match status" value="1"/>
</dbReference>
<dbReference type="Gene3D" id="3.30.200.60">
    <property type="entry name" value="Peptidase C65 Otubain, subdomain 1"/>
    <property type="match status" value="1"/>
</dbReference>
<dbReference type="Gene3D" id="1.20.1300.20">
    <property type="entry name" value="Peptidase C65 Otubain, subdomain 2"/>
    <property type="match status" value="1"/>
</dbReference>
<dbReference type="GO" id="GO:0006508">
    <property type="term" value="P:proteolysis"/>
    <property type="evidence" value="ECO:0007669"/>
    <property type="project" value="UniProtKB-KW"/>
</dbReference>
<dbReference type="AlphaFoldDB" id="A0A9P1IYG0"/>
<evidence type="ECO:0000256" key="5">
    <source>
        <dbReference type="ARBA" id="ARBA00022786"/>
    </source>
</evidence>
<dbReference type="InterPro" id="IPR042467">
    <property type="entry name" value="Peptidase_C65_otubain_sub2"/>
</dbReference>
<feature type="active site" description="Nucleophile" evidence="8">
    <location>
        <position position="72"/>
    </location>
</feature>
<dbReference type="InterPro" id="IPR003323">
    <property type="entry name" value="OTU_dom"/>
</dbReference>
<feature type="domain" description="OTU" evidence="10">
    <location>
        <begin position="61"/>
        <end position="257"/>
    </location>
</feature>
<comment type="catalytic activity">
    <reaction evidence="1">
        <text>Thiol-dependent hydrolysis of ester, thioester, amide, peptide and isopeptide bonds formed by the C-terminal Gly of ubiquitin (a 76-residue protein attached to proteins as an intracellular targeting signal).</text>
        <dbReference type="EC" id="3.4.19.12"/>
    </reaction>
</comment>
<proteinExistence type="inferred from homology"/>
<evidence type="ECO:0000256" key="7">
    <source>
        <dbReference type="ARBA" id="ARBA00022807"/>
    </source>
</evidence>
<dbReference type="GO" id="GO:0043130">
    <property type="term" value="F:ubiquitin binding"/>
    <property type="evidence" value="ECO:0007669"/>
    <property type="project" value="TreeGrafter"/>
</dbReference>
<feature type="site" description="Interacts with free ubiquitin" evidence="9">
    <location>
        <position position="217"/>
    </location>
</feature>
<accession>A0A9P1IYG0</accession>
<organism evidence="11 12">
    <name type="scientific">Caenorhabditis angaria</name>
    <dbReference type="NCBI Taxonomy" id="860376"/>
    <lineage>
        <taxon>Eukaryota</taxon>
        <taxon>Metazoa</taxon>
        <taxon>Ecdysozoa</taxon>
        <taxon>Nematoda</taxon>
        <taxon>Chromadorea</taxon>
        <taxon>Rhabditida</taxon>
        <taxon>Rhabditina</taxon>
        <taxon>Rhabditomorpha</taxon>
        <taxon>Rhabditoidea</taxon>
        <taxon>Rhabditidae</taxon>
        <taxon>Peloderinae</taxon>
        <taxon>Caenorhabditis</taxon>
    </lineage>
</organism>
<dbReference type="PANTHER" id="PTHR12931:SF15">
    <property type="entry name" value="UBIQUITIN THIOESTERASE OTUBAIN-LIKE"/>
    <property type="match status" value="1"/>
</dbReference>
<feature type="active site" evidence="8">
    <location>
        <position position="69"/>
    </location>
</feature>
<evidence type="ECO:0000313" key="12">
    <source>
        <dbReference type="Proteomes" id="UP001152747"/>
    </source>
</evidence>
<evidence type="ECO:0000256" key="9">
    <source>
        <dbReference type="PIRSR" id="PIRSR013503-2"/>
    </source>
</evidence>
<dbReference type="GO" id="GO:0071108">
    <property type="term" value="P:protein K48-linked deubiquitination"/>
    <property type="evidence" value="ECO:0007669"/>
    <property type="project" value="TreeGrafter"/>
</dbReference>
<evidence type="ECO:0000256" key="8">
    <source>
        <dbReference type="PIRSR" id="PIRSR013503-1"/>
    </source>
</evidence>
<comment type="similarity">
    <text evidence="2">Belongs to the peptidase C65 family.</text>
</comment>
<keyword evidence="7" id="KW-0788">Thiol protease</keyword>
<dbReference type="InterPro" id="IPR019400">
    <property type="entry name" value="Peptidase_C65_otubain"/>
</dbReference>
<dbReference type="Pfam" id="PF10275">
    <property type="entry name" value="Peptidase_C65"/>
    <property type="match status" value="1"/>
</dbReference>
<keyword evidence="5" id="KW-0833">Ubl conjugation pathway</keyword>
<keyword evidence="6" id="KW-0378">Hydrolase</keyword>
<dbReference type="OrthoDB" id="18915at2759"/>
<protein>
    <recommendedName>
        <fullName evidence="3">ubiquitinyl hydrolase 1</fullName>
        <ecNumber evidence="3">3.4.19.12</ecNumber>
    </recommendedName>
</protein>
<dbReference type="InterPro" id="IPR016615">
    <property type="entry name" value="Otubain"/>
</dbReference>
<evidence type="ECO:0000256" key="1">
    <source>
        <dbReference type="ARBA" id="ARBA00000707"/>
    </source>
</evidence>